<keyword evidence="4" id="KW-0653">Protein transport</keyword>
<organism evidence="7 8">
    <name type="scientific">Timema podura</name>
    <name type="common">Walking stick</name>
    <dbReference type="NCBI Taxonomy" id="61482"/>
    <lineage>
        <taxon>Eukaryota</taxon>
        <taxon>Metazoa</taxon>
        <taxon>Ecdysozoa</taxon>
        <taxon>Arthropoda</taxon>
        <taxon>Hexapoda</taxon>
        <taxon>Insecta</taxon>
        <taxon>Pterygota</taxon>
        <taxon>Neoptera</taxon>
        <taxon>Polyneoptera</taxon>
        <taxon>Phasmatodea</taxon>
        <taxon>Timematodea</taxon>
        <taxon>Timematoidea</taxon>
        <taxon>Timematidae</taxon>
        <taxon>Timema</taxon>
    </lineage>
</organism>
<evidence type="ECO:0000256" key="1">
    <source>
        <dbReference type="ARBA" id="ARBA00004308"/>
    </source>
</evidence>
<dbReference type="InterPro" id="IPR026739">
    <property type="entry name" value="AP_beta"/>
</dbReference>
<dbReference type="EMBL" id="CAJPIN010009247">
    <property type="protein sequence ID" value="CAG2059344.1"/>
    <property type="molecule type" value="Genomic_DNA"/>
</dbReference>
<gene>
    <name evidence="7" type="ORF">TPAB3V08_LOCUS6308</name>
</gene>
<comment type="subcellular location">
    <subcellularLocation>
        <location evidence="1">Endomembrane system</location>
    </subcellularLocation>
</comment>
<dbReference type="PANTHER" id="PTHR11134">
    <property type="entry name" value="ADAPTOR COMPLEX SUBUNIT BETA FAMILY MEMBER"/>
    <property type="match status" value="1"/>
</dbReference>
<reference evidence="7" key="1">
    <citation type="submission" date="2021-03" db="EMBL/GenBank/DDBJ databases">
        <authorList>
            <person name="Tran Van P."/>
        </authorList>
    </citation>
    <scope>NUCLEOTIDE SEQUENCE</scope>
</reference>
<dbReference type="Pfam" id="PF01602">
    <property type="entry name" value="Adaptin_N"/>
    <property type="match status" value="1"/>
</dbReference>
<accession>A0ABN7P1I3</accession>
<evidence type="ECO:0000256" key="2">
    <source>
        <dbReference type="ARBA" id="ARBA00006613"/>
    </source>
</evidence>
<sequence>MLMNPSPTLESKDRHNMSSTHPWFSLIEAVHIYKDLSCLVGPVVKLLPSHNEEVKKASYKVLPKICASHPEIAVLVVNTIKKDCNDPNPVVKCLAVSTLCSLLPLIEEHATHVLGVAIDDDNPNVRQTAVLCCVQVFKSMPLLLQEQGFIDRITFKRTPNLRNILVHPKLPSPATNYNNKQYQTKSSYLDNKPRWSICKIHQPSTSFISRLTQMEYLMKDYYYCSTEIL</sequence>
<comment type="similarity">
    <text evidence="2">Belongs to the adaptor complexes large subunit family.</text>
</comment>
<evidence type="ECO:0000256" key="5">
    <source>
        <dbReference type="ARBA" id="ARBA00023136"/>
    </source>
</evidence>
<keyword evidence="8" id="KW-1185">Reference proteome</keyword>
<proteinExistence type="inferred from homology"/>
<evidence type="ECO:0000313" key="8">
    <source>
        <dbReference type="Proteomes" id="UP001153148"/>
    </source>
</evidence>
<evidence type="ECO:0000256" key="3">
    <source>
        <dbReference type="ARBA" id="ARBA00022448"/>
    </source>
</evidence>
<dbReference type="InterPro" id="IPR011989">
    <property type="entry name" value="ARM-like"/>
</dbReference>
<keyword evidence="5" id="KW-0472">Membrane</keyword>
<protein>
    <recommendedName>
        <fullName evidence="6">Clathrin/coatomer adaptor adaptin-like N-terminal domain-containing protein</fullName>
    </recommendedName>
</protein>
<dbReference type="Gene3D" id="1.25.10.10">
    <property type="entry name" value="Leucine-rich Repeat Variant"/>
    <property type="match status" value="1"/>
</dbReference>
<name>A0ABN7P1I3_TIMPD</name>
<comment type="caution">
    <text evidence="7">The sequence shown here is derived from an EMBL/GenBank/DDBJ whole genome shotgun (WGS) entry which is preliminary data.</text>
</comment>
<evidence type="ECO:0000313" key="7">
    <source>
        <dbReference type="EMBL" id="CAG2059344.1"/>
    </source>
</evidence>
<dbReference type="SUPFAM" id="SSF48371">
    <property type="entry name" value="ARM repeat"/>
    <property type="match status" value="1"/>
</dbReference>
<keyword evidence="3" id="KW-0813">Transport</keyword>
<evidence type="ECO:0000256" key="4">
    <source>
        <dbReference type="ARBA" id="ARBA00022927"/>
    </source>
</evidence>
<evidence type="ECO:0000259" key="6">
    <source>
        <dbReference type="Pfam" id="PF01602"/>
    </source>
</evidence>
<dbReference type="InterPro" id="IPR016024">
    <property type="entry name" value="ARM-type_fold"/>
</dbReference>
<dbReference type="InterPro" id="IPR002553">
    <property type="entry name" value="Clathrin/coatomer_adapt-like_N"/>
</dbReference>
<dbReference type="Proteomes" id="UP001153148">
    <property type="component" value="Unassembled WGS sequence"/>
</dbReference>
<feature type="domain" description="Clathrin/coatomer adaptor adaptin-like N-terminal" evidence="6">
    <location>
        <begin position="35"/>
        <end position="154"/>
    </location>
</feature>